<accession>A0ABR3AZT1</accession>
<dbReference type="InterPro" id="IPR000719">
    <property type="entry name" value="Prot_kinase_dom"/>
</dbReference>
<keyword evidence="3" id="KW-0418">Kinase</keyword>
<dbReference type="Gene3D" id="3.30.200.20">
    <property type="entry name" value="Phosphorylase Kinase, domain 1"/>
    <property type="match status" value="1"/>
</dbReference>
<dbReference type="SUPFAM" id="SSF56112">
    <property type="entry name" value="Protein kinase-like (PK-like)"/>
    <property type="match status" value="1"/>
</dbReference>
<keyword evidence="4" id="KW-0067">ATP-binding</keyword>
<dbReference type="PROSITE" id="PS50011">
    <property type="entry name" value="PROTEIN_KINASE_DOM"/>
    <property type="match status" value="1"/>
</dbReference>
<evidence type="ECO:0000256" key="5">
    <source>
        <dbReference type="ARBA" id="ARBA00037982"/>
    </source>
</evidence>
<dbReference type="InterPro" id="IPR008271">
    <property type="entry name" value="Ser/Thr_kinase_AS"/>
</dbReference>
<evidence type="ECO:0000256" key="6">
    <source>
        <dbReference type="SAM" id="MobiDB-lite"/>
    </source>
</evidence>
<dbReference type="PANTHER" id="PTHR11042">
    <property type="entry name" value="EUKARYOTIC TRANSLATION INITIATION FACTOR 2-ALPHA KINASE EIF2-ALPHA KINASE -RELATED"/>
    <property type="match status" value="1"/>
</dbReference>
<sequence>MDADENDSNPFSRRKSPKVTSPLGSRRASFPESSQLMALVSSTSTPSQGLGDSRTHSHIPLLFPHLPSDYLPSPSSPKHFVLTYEHSREHRLLESSHLAIESGSSMSNTSELVPYREWTVISRNDISGQMVLFNPETKLVTVQRYMPDSFDLPIPTSNTQSQVSSNNKCPMCHRSLPDRQTNDHTSGPNFMDRNYFRLLASSTKAGVSPPKQKQSEQKSEEHVEENTESIHSDHLKANAFNHGYYENFFVELKKLGRGFRGSVFLCNHELDGVKLGKYAVKKVAIGNNHPWLVRMLREVHLLERLRHPNIVSYKHSWLEYSRLTPFGPKVPCLFILMECANGGNLEEYLEPEVTPLEPESLGGKKKSAKELKRERIRRQQGVEEIEKGPEIHKRLLSMAEVWSLFLDIVEGLAHLHQQNIVHRDLKPPNLLLKWDERILISDFGECEDLDEDPDNDRTGATGTLEFMAPEHVALDPQGKNRVEYSSKADMWSLGMVLYYLCYSRLPYSNVDDVDILRNEILAFKEVKFPKSRFDVYNGHENNIDPGMVEAIRQQTISPDIPQEMKILIRMLLSTDPNKRPSCEEILSKLRQIQSSGFHIDGTSILREVPENHSRTTNISSPTKTTFVMPYEDRTRLRRSSWESVETKYIPKTEPTRDSPSFDKQSIRPLSSQEDGQSTSNNLVENEAPVQVTRDNRYYINMLKTITAIIKVATCTYPCHPYSPSPTILYPIVILATLDFWR</sequence>
<comment type="similarity">
    <text evidence="5">Belongs to the protein kinase superfamily. Ser/Thr protein kinase family. GCN2 subfamily.</text>
</comment>
<keyword evidence="1" id="KW-0808">Transferase</keyword>
<dbReference type="Gene3D" id="1.10.510.10">
    <property type="entry name" value="Transferase(Phosphotransferase) domain 1"/>
    <property type="match status" value="1"/>
</dbReference>
<comment type="caution">
    <text evidence="8">The sequence shown here is derived from an EMBL/GenBank/DDBJ whole genome shotgun (WGS) entry which is preliminary data.</text>
</comment>
<dbReference type="PANTHER" id="PTHR11042:SF138">
    <property type="entry name" value="SERINE_THREONINE-PROTEIN KINASE IKS1-RELATED"/>
    <property type="match status" value="1"/>
</dbReference>
<proteinExistence type="inferred from homology"/>
<evidence type="ECO:0000313" key="9">
    <source>
        <dbReference type="Proteomes" id="UP001448207"/>
    </source>
</evidence>
<feature type="compositionally biased region" description="Basic and acidic residues" evidence="6">
    <location>
        <begin position="213"/>
        <end position="230"/>
    </location>
</feature>
<evidence type="ECO:0000313" key="8">
    <source>
        <dbReference type="EMBL" id="KAL0086403.1"/>
    </source>
</evidence>
<feature type="compositionally biased region" description="Polar residues" evidence="6">
    <location>
        <begin position="661"/>
        <end position="683"/>
    </location>
</feature>
<evidence type="ECO:0000259" key="7">
    <source>
        <dbReference type="PROSITE" id="PS50011"/>
    </source>
</evidence>
<dbReference type="InterPro" id="IPR011009">
    <property type="entry name" value="Kinase-like_dom_sf"/>
</dbReference>
<name>A0ABR3AZT1_PHYBL</name>
<gene>
    <name evidence="8" type="ORF">J3Q64DRAFT_1638878</name>
</gene>
<dbReference type="EMBL" id="JBCLYO010000008">
    <property type="protein sequence ID" value="KAL0086403.1"/>
    <property type="molecule type" value="Genomic_DNA"/>
</dbReference>
<feature type="compositionally biased region" description="Basic and acidic residues" evidence="6">
    <location>
        <begin position="647"/>
        <end position="660"/>
    </location>
</feature>
<evidence type="ECO:0000256" key="2">
    <source>
        <dbReference type="ARBA" id="ARBA00022741"/>
    </source>
</evidence>
<protein>
    <submittedName>
        <fullName evidence="8">Kinase-like domain-containing protein</fullName>
    </submittedName>
</protein>
<feature type="region of interest" description="Disordered" evidence="6">
    <location>
        <begin position="204"/>
        <end position="230"/>
    </location>
</feature>
<organism evidence="8 9">
    <name type="scientific">Phycomyces blakesleeanus</name>
    <dbReference type="NCBI Taxonomy" id="4837"/>
    <lineage>
        <taxon>Eukaryota</taxon>
        <taxon>Fungi</taxon>
        <taxon>Fungi incertae sedis</taxon>
        <taxon>Mucoromycota</taxon>
        <taxon>Mucoromycotina</taxon>
        <taxon>Mucoromycetes</taxon>
        <taxon>Mucorales</taxon>
        <taxon>Phycomycetaceae</taxon>
        <taxon>Phycomyces</taxon>
    </lineage>
</organism>
<reference evidence="8 9" key="1">
    <citation type="submission" date="2024-04" db="EMBL/GenBank/DDBJ databases">
        <title>Symmetric and asymmetric DNA N6-adenine methylation regulates different biological responses in Mucorales.</title>
        <authorList>
            <consortium name="Lawrence Berkeley National Laboratory"/>
            <person name="Lax C."/>
            <person name="Mondo S.J."/>
            <person name="Osorio-Concepcion M."/>
            <person name="Muszewska A."/>
            <person name="Corrochano-Luque M."/>
            <person name="Gutierrez G."/>
            <person name="Riley R."/>
            <person name="Lipzen A."/>
            <person name="Guo J."/>
            <person name="Hundley H."/>
            <person name="Amirebrahimi M."/>
            <person name="Ng V."/>
            <person name="Lorenzo-Gutierrez D."/>
            <person name="Binder U."/>
            <person name="Yang J."/>
            <person name="Song Y."/>
            <person name="Canovas D."/>
            <person name="Navarro E."/>
            <person name="Freitag M."/>
            <person name="Gabaldon T."/>
            <person name="Grigoriev I.V."/>
            <person name="Corrochano L.M."/>
            <person name="Nicolas F.E."/>
            <person name="Garre V."/>
        </authorList>
    </citation>
    <scope>NUCLEOTIDE SEQUENCE [LARGE SCALE GENOMIC DNA]</scope>
    <source>
        <strain evidence="8 9">L51</strain>
    </source>
</reference>
<dbReference type="Pfam" id="PF00069">
    <property type="entry name" value="Pkinase"/>
    <property type="match status" value="1"/>
</dbReference>
<feature type="domain" description="Protein kinase" evidence="7">
    <location>
        <begin position="249"/>
        <end position="597"/>
    </location>
</feature>
<feature type="region of interest" description="Disordered" evidence="6">
    <location>
        <begin position="647"/>
        <end position="685"/>
    </location>
</feature>
<dbReference type="InterPro" id="IPR050339">
    <property type="entry name" value="CC_SR_Kinase"/>
</dbReference>
<keyword evidence="2" id="KW-0547">Nucleotide-binding</keyword>
<keyword evidence="9" id="KW-1185">Reference proteome</keyword>
<evidence type="ECO:0000256" key="1">
    <source>
        <dbReference type="ARBA" id="ARBA00022679"/>
    </source>
</evidence>
<evidence type="ECO:0000256" key="3">
    <source>
        <dbReference type="ARBA" id="ARBA00022777"/>
    </source>
</evidence>
<dbReference type="Proteomes" id="UP001448207">
    <property type="component" value="Unassembled WGS sequence"/>
</dbReference>
<dbReference type="SMART" id="SM00220">
    <property type="entry name" value="S_TKc"/>
    <property type="match status" value="1"/>
</dbReference>
<evidence type="ECO:0000256" key="4">
    <source>
        <dbReference type="ARBA" id="ARBA00022840"/>
    </source>
</evidence>
<dbReference type="PROSITE" id="PS00108">
    <property type="entry name" value="PROTEIN_KINASE_ST"/>
    <property type="match status" value="1"/>
</dbReference>
<feature type="region of interest" description="Disordered" evidence="6">
    <location>
        <begin position="1"/>
        <end position="32"/>
    </location>
</feature>